<dbReference type="Proteomes" id="UP000734854">
    <property type="component" value="Unassembled WGS sequence"/>
</dbReference>
<sequence>MSFLQGSSHSVPGPFLLNMISSSKSGVFPALPILRSSPALAGAGAGAGAVHKRTVRVGNLGSCRRKGDLGFFLILGRYRASRDPRVSASDRDAGTERVASVTFKEPRPLEIALLLSGATIVDRVVNIASVENYVPTIVEAFEEFINT</sequence>
<gene>
    <name evidence="1" type="ORF">ZIOFF_059245</name>
</gene>
<comment type="caution">
    <text evidence="1">The sequence shown here is derived from an EMBL/GenBank/DDBJ whole genome shotgun (WGS) entry which is preliminary data.</text>
</comment>
<reference evidence="1 2" key="1">
    <citation type="submission" date="2020-08" db="EMBL/GenBank/DDBJ databases">
        <title>Plant Genome Project.</title>
        <authorList>
            <person name="Zhang R.-G."/>
        </authorList>
    </citation>
    <scope>NUCLEOTIDE SEQUENCE [LARGE SCALE GENOMIC DNA]</scope>
    <source>
        <tissue evidence="1">Rhizome</tissue>
    </source>
</reference>
<dbReference type="EMBL" id="JACMSC010000016">
    <property type="protein sequence ID" value="KAG6482612.1"/>
    <property type="molecule type" value="Genomic_DNA"/>
</dbReference>
<evidence type="ECO:0000313" key="1">
    <source>
        <dbReference type="EMBL" id="KAG6482612.1"/>
    </source>
</evidence>
<dbReference type="AlphaFoldDB" id="A0A8J5KK37"/>
<keyword evidence="2" id="KW-1185">Reference proteome</keyword>
<name>A0A8J5KK37_ZINOF</name>
<proteinExistence type="predicted"/>
<accession>A0A8J5KK37</accession>
<protein>
    <submittedName>
        <fullName evidence="1">Uncharacterized protein</fullName>
    </submittedName>
</protein>
<evidence type="ECO:0000313" key="2">
    <source>
        <dbReference type="Proteomes" id="UP000734854"/>
    </source>
</evidence>
<organism evidence="1 2">
    <name type="scientific">Zingiber officinale</name>
    <name type="common">Ginger</name>
    <name type="synonym">Amomum zingiber</name>
    <dbReference type="NCBI Taxonomy" id="94328"/>
    <lineage>
        <taxon>Eukaryota</taxon>
        <taxon>Viridiplantae</taxon>
        <taxon>Streptophyta</taxon>
        <taxon>Embryophyta</taxon>
        <taxon>Tracheophyta</taxon>
        <taxon>Spermatophyta</taxon>
        <taxon>Magnoliopsida</taxon>
        <taxon>Liliopsida</taxon>
        <taxon>Zingiberales</taxon>
        <taxon>Zingiberaceae</taxon>
        <taxon>Zingiber</taxon>
    </lineage>
</organism>